<dbReference type="PANTHER" id="PTHR23070">
    <property type="entry name" value="BCS1 AAA-TYPE ATPASE"/>
    <property type="match status" value="1"/>
</dbReference>
<keyword evidence="7" id="KW-0812">Transmembrane</keyword>
<comment type="similarity">
    <text evidence="2">Belongs to the AAA ATPase family. BCS1 subfamily.</text>
</comment>
<evidence type="ECO:0000256" key="5">
    <source>
        <dbReference type="RuleBase" id="RU003651"/>
    </source>
</evidence>
<dbReference type="Pfam" id="PF14363">
    <property type="entry name" value="AAA_assoc"/>
    <property type="match status" value="1"/>
</dbReference>
<reference evidence="9" key="1">
    <citation type="submission" date="2022-08" db="EMBL/GenBank/DDBJ databases">
        <authorList>
            <person name="Marques A."/>
        </authorList>
    </citation>
    <scope>NUCLEOTIDE SEQUENCE</scope>
    <source>
        <strain evidence="9">RhyPub2mFocal</strain>
        <tissue evidence="9">Leaves</tissue>
    </source>
</reference>
<keyword evidence="7" id="KW-0472">Membrane</keyword>
<feature type="domain" description="AAA+ ATPase" evidence="8">
    <location>
        <begin position="295"/>
        <end position="444"/>
    </location>
</feature>
<dbReference type="InterPro" id="IPR058017">
    <property type="entry name" value="At3g28540-like_C"/>
</dbReference>
<feature type="region of interest" description="Disordered" evidence="6">
    <location>
        <begin position="168"/>
        <end position="194"/>
    </location>
</feature>
<evidence type="ECO:0000256" key="1">
    <source>
        <dbReference type="ARBA" id="ARBA00001946"/>
    </source>
</evidence>
<gene>
    <name evidence="9" type="ORF">LUZ62_043571</name>
</gene>
<evidence type="ECO:0000256" key="6">
    <source>
        <dbReference type="SAM" id="MobiDB-lite"/>
    </source>
</evidence>
<keyword evidence="3" id="KW-0460">Magnesium</keyword>
<name>A0AAV8FJK5_9POAL</name>
<dbReference type="EMBL" id="JAMFTS010000002">
    <property type="protein sequence ID" value="KAJ4792325.1"/>
    <property type="molecule type" value="Genomic_DNA"/>
</dbReference>
<evidence type="ECO:0000256" key="4">
    <source>
        <dbReference type="ARBA" id="ARBA00049360"/>
    </source>
</evidence>
<dbReference type="InterPro" id="IPR003960">
    <property type="entry name" value="ATPase_AAA_CS"/>
</dbReference>
<comment type="cofactor">
    <cofactor evidence="1">
        <name>Mg(2+)</name>
        <dbReference type="ChEBI" id="CHEBI:18420"/>
    </cofactor>
</comment>
<proteinExistence type="inferred from homology"/>
<organism evidence="9 10">
    <name type="scientific">Rhynchospora pubera</name>
    <dbReference type="NCBI Taxonomy" id="906938"/>
    <lineage>
        <taxon>Eukaryota</taxon>
        <taxon>Viridiplantae</taxon>
        <taxon>Streptophyta</taxon>
        <taxon>Embryophyta</taxon>
        <taxon>Tracheophyta</taxon>
        <taxon>Spermatophyta</taxon>
        <taxon>Magnoliopsida</taxon>
        <taxon>Liliopsida</taxon>
        <taxon>Poales</taxon>
        <taxon>Cyperaceae</taxon>
        <taxon>Cyperoideae</taxon>
        <taxon>Rhynchosporeae</taxon>
        <taxon>Rhynchospora</taxon>
    </lineage>
</organism>
<dbReference type="Gene3D" id="3.40.50.300">
    <property type="entry name" value="P-loop containing nucleotide triphosphate hydrolases"/>
    <property type="match status" value="1"/>
</dbReference>
<comment type="caution">
    <text evidence="9">The sequence shown here is derived from an EMBL/GenBank/DDBJ whole genome shotgun (WGS) entry which is preliminary data.</text>
</comment>
<feature type="transmembrane region" description="Helical" evidence="7">
    <location>
        <begin position="20"/>
        <end position="39"/>
    </location>
</feature>
<dbReference type="GO" id="GO:0005524">
    <property type="term" value="F:ATP binding"/>
    <property type="evidence" value="ECO:0007669"/>
    <property type="project" value="UniProtKB-KW"/>
</dbReference>
<dbReference type="GO" id="GO:0006950">
    <property type="term" value="P:response to stress"/>
    <property type="evidence" value="ECO:0007669"/>
    <property type="project" value="UniProtKB-ARBA"/>
</dbReference>
<comment type="catalytic activity">
    <reaction evidence="4">
        <text>ATP + H2O = ADP + phosphate + H(+)</text>
        <dbReference type="Rhea" id="RHEA:13065"/>
        <dbReference type="ChEBI" id="CHEBI:15377"/>
        <dbReference type="ChEBI" id="CHEBI:15378"/>
        <dbReference type="ChEBI" id="CHEBI:30616"/>
        <dbReference type="ChEBI" id="CHEBI:43474"/>
        <dbReference type="ChEBI" id="CHEBI:456216"/>
    </reaction>
</comment>
<evidence type="ECO:0000256" key="2">
    <source>
        <dbReference type="ARBA" id="ARBA00007448"/>
    </source>
</evidence>
<dbReference type="SUPFAM" id="SSF52540">
    <property type="entry name" value="P-loop containing nucleoside triphosphate hydrolases"/>
    <property type="match status" value="1"/>
</dbReference>
<keyword evidence="5" id="KW-0067">ATP-binding</keyword>
<dbReference type="GO" id="GO:0016887">
    <property type="term" value="F:ATP hydrolysis activity"/>
    <property type="evidence" value="ECO:0007669"/>
    <property type="project" value="InterPro"/>
</dbReference>
<evidence type="ECO:0000259" key="8">
    <source>
        <dbReference type="SMART" id="SM00382"/>
    </source>
</evidence>
<dbReference type="InterPro" id="IPR025753">
    <property type="entry name" value="AAA_N_dom"/>
</dbReference>
<keyword evidence="9" id="KW-0378">Hydrolase</keyword>
<dbReference type="PROSITE" id="PS00674">
    <property type="entry name" value="AAA"/>
    <property type="match status" value="1"/>
</dbReference>
<sequence length="554" mass="63329">MLNPSMMRGAMGLLVDWRSASSIFATLMLINTLTSYIPLEVRMFARKLFSHIFTYLKPWFSIPYRHPYRSVTETRYFPKISRYFLSKYRIPPYRPPFRYPVLPEFSDSDTFGGANELYDSAQLYLGTHCLSHCITVRLFKSCTADSPLASLPDSHTVNDTFQGVPIKWTSHKQERSDSGSGHFRNRRGSDGSDRRCLNVEFHQKHRNLVFNTYIPHILTEAARLRSHTKERRLYTNRYCSSGDDFHRSSWSSRTFSHPSNFDTIALDPSLREEIRADLLRFVSRKDHYLRAGRAWKRGYLLHGPPGTGKTSLVAAIANLLEFDVYDLELTAVHTNSQLRRLLVSTTPKSVIVIEDIDCSLDLSDRKKKQMEENQEEGMKDHPQKMSTYREALNLSGVLNFVDGLWSSCVGERLMIFTTNHPERLDPALLRPGRMDKKIELGYCGAPAFRMLVKNYLCLREEEVDRKDTIAEIERLLEEVKVTPAEIAEVFMGCDGDSDDAALGKLVLELHQRKMSSPPKKHVALAVSTEKCSLEETIRDGSTIKQLVVIPAGCS</sequence>
<dbReference type="InterPro" id="IPR027417">
    <property type="entry name" value="P-loop_NTPase"/>
</dbReference>
<dbReference type="InterPro" id="IPR050747">
    <property type="entry name" value="Mitochondrial_chaperone_BCS1"/>
</dbReference>
<evidence type="ECO:0000256" key="7">
    <source>
        <dbReference type="SAM" id="Phobius"/>
    </source>
</evidence>
<protein>
    <submittedName>
        <fullName evidence="9">P-loop containing nucleoside triphosphate hydrolases superfamily protein</fullName>
    </submittedName>
</protein>
<accession>A0AAV8FJK5</accession>
<keyword evidence="7" id="KW-1133">Transmembrane helix</keyword>
<evidence type="ECO:0000313" key="9">
    <source>
        <dbReference type="EMBL" id="KAJ4792325.1"/>
    </source>
</evidence>
<dbReference type="AlphaFoldDB" id="A0AAV8FJK5"/>
<dbReference type="Proteomes" id="UP001140206">
    <property type="component" value="Chromosome 2"/>
</dbReference>
<dbReference type="SMART" id="SM00382">
    <property type="entry name" value="AAA"/>
    <property type="match status" value="1"/>
</dbReference>
<dbReference type="InterPro" id="IPR003593">
    <property type="entry name" value="AAA+_ATPase"/>
</dbReference>
<dbReference type="Pfam" id="PF00004">
    <property type="entry name" value="AAA"/>
    <property type="match status" value="1"/>
</dbReference>
<evidence type="ECO:0000313" key="10">
    <source>
        <dbReference type="Proteomes" id="UP001140206"/>
    </source>
</evidence>
<keyword evidence="10" id="KW-1185">Reference proteome</keyword>
<keyword evidence="5" id="KW-0547">Nucleotide-binding</keyword>
<evidence type="ECO:0000256" key="3">
    <source>
        <dbReference type="ARBA" id="ARBA00022842"/>
    </source>
</evidence>
<dbReference type="InterPro" id="IPR003959">
    <property type="entry name" value="ATPase_AAA_core"/>
</dbReference>
<dbReference type="Gene3D" id="6.10.280.40">
    <property type="match status" value="1"/>
</dbReference>
<dbReference type="Pfam" id="PF25568">
    <property type="entry name" value="AAA_lid_At3g28540"/>
    <property type="match status" value="1"/>
</dbReference>